<dbReference type="OrthoDB" id="10508261at2759"/>
<feature type="region of interest" description="Disordered" evidence="1">
    <location>
        <begin position="1"/>
        <end position="109"/>
    </location>
</feature>
<evidence type="ECO:0000256" key="1">
    <source>
        <dbReference type="SAM" id="MobiDB-lite"/>
    </source>
</evidence>
<reference evidence="2 3" key="1">
    <citation type="journal article" date="2019" name="PLoS Biol.">
        <title>Sex chromosomes control vertical transmission of feminizing Wolbachia symbionts in an isopod.</title>
        <authorList>
            <person name="Becking T."/>
            <person name="Chebbi M.A."/>
            <person name="Giraud I."/>
            <person name="Moumen B."/>
            <person name="Laverre T."/>
            <person name="Caubet Y."/>
            <person name="Peccoud J."/>
            <person name="Gilbert C."/>
            <person name="Cordaux R."/>
        </authorList>
    </citation>
    <scope>NUCLEOTIDE SEQUENCE [LARGE SCALE GENOMIC DNA]</scope>
    <source>
        <strain evidence="2">ANa2</strain>
        <tissue evidence="2">Whole body excluding digestive tract and cuticle</tissue>
    </source>
</reference>
<evidence type="ECO:0000313" key="3">
    <source>
        <dbReference type="Proteomes" id="UP000326759"/>
    </source>
</evidence>
<evidence type="ECO:0000313" key="2">
    <source>
        <dbReference type="EMBL" id="KAB7499940.1"/>
    </source>
</evidence>
<dbReference type="Proteomes" id="UP000326759">
    <property type="component" value="Unassembled WGS sequence"/>
</dbReference>
<feature type="region of interest" description="Disordered" evidence="1">
    <location>
        <begin position="124"/>
        <end position="149"/>
    </location>
</feature>
<feature type="non-terminal residue" evidence="2">
    <location>
        <position position="149"/>
    </location>
</feature>
<protein>
    <submittedName>
        <fullName evidence="2">Uncharacterized protein</fullName>
    </submittedName>
</protein>
<name>A0A5N5T4N8_9CRUS</name>
<gene>
    <name evidence="2" type="ORF">Anas_13288</name>
</gene>
<dbReference type="AlphaFoldDB" id="A0A5N5T4N8"/>
<feature type="compositionally biased region" description="Polar residues" evidence="1">
    <location>
        <begin position="124"/>
        <end position="143"/>
    </location>
</feature>
<dbReference type="EMBL" id="SEYY01015969">
    <property type="protein sequence ID" value="KAB7499940.1"/>
    <property type="molecule type" value="Genomic_DNA"/>
</dbReference>
<sequence length="149" mass="15483">MQWLNSDSFGAPSDDEEETLDVKPNIDTNTPNPTPPTSTTPSMTSPSGLHIHPPSLVQTTSVTPPVVHNSISSSPGVGPPPTQTPSFAGLLGRTTPPTGLGFSGNPVGTQLQDSLGMGLLRFTSQTFDAKDPTSQNPSTVEGQTSDDDK</sequence>
<keyword evidence="3" id="KW-1185">Reference proteome</keyword>
<organism evidence="2 3">
    <name type="scientific">Armadillidium nasatum</name>
    <dbReference type="NCBI Taxonomy" id="96803"/>
    <lineage>
        <taxon>Eukaryota</taxon>
        <taxon>Metazoa</taxon>
        <taxon>Ecdysozoa</taxon>
        <taxon>Arthropoda</taxon>
        <taxon>Crustacea</taxon>
        <taxon>Multicrustacea</taxon>
        <taxon>Malacostraca</taxon>
        <taxon>Eumalacostraca</taxon>
        <taxon>Peracarida</taxon>
        <taxon>Isopoda</taxon>
        <taxon>Oniscidea</taxon>
        <taxon>Crinocheta</taxon>
        <taxon>Armadillidiidae</taxon>
        <taxon>Armadillidium</taxon>
    </lineage>
</organism>
<accession>A0A5N5T4N8</accession>
<comment type="caution">
    <text evidence="2">The sequence shown here is derived from an EMBL/GenBank/DDBJ whole genome shotgun (WGS) entry which is preliminary data.</text>
</comment>
<proteinExistence type="predicted"/>